<keyword evidence="2" id="KW-1185">Reference proteome</keyword>
<evidence type="ECO:0000313" key="2">
    <source>
        <dbReference type="Proteomes" id="UP000499080"/>
    </source>
</evidence>
<dbReference type="AlphaFoldDB" id="A0A4Y2TEZ9"/>
<comment type="caution">
    <text evidence="1">The sequence shown here is derived from an EMBL/GenBank/DDBJ whole genome shotgun (WGS) entry which is preliminary data.</text>
</comment>
<evidence type="ECO:0000313" key="1">
    <source>
        <dbReference type="EMBL" id="GBN98353.1"/>
    </source>
</evidence>
<organism evidence="1 2">
    <name type="scientific">Araneus ventricosus</name>
    <name type="common">Orbweaver spider</name>
    <name type="synonym">Epeira ventricosa</name>
    <dbReference type="NCBI Taxonomy" id="182803"/>
    <lineage>
        <taxon>Eukaryota</taxon>
        <taxon>Metazoa</taxon>
        <taxon>Ecdysozoa</taxon>
        <taxon>Arthropoda</taxon>
        <taxon>Chelicerata</taxon>
        <taxon>Arachnida</taxon>
        <taxon>Araneae</taxon>
        <taxon>Araneomorphae</taxon>
        <taxon>Entelegynae</taxon>
        <taxon>Araneoidea</taxon>
        <taxon>Araneidae</taxon>
        <taxon>Araneus</taxon>
    </lineage>
</organism>
<name>A0A4Y2TEZ9_ARAVE</name>
<sequence length="124" mass="13993">MVSERRFFQDFPIGYLTNHLLCEKEEVCTAFGGLAGKGWRCIQTIVNKKVIGKNELFNGSSSGVHIIVVPKGIAAIKVCPNKDIFSWKKLNYFLDIRIWRGVSRNESSRLLCTSFRIALASENP</sequence>
<dbReference type="EMBL" id="BGPR01027657">
    <property type="protein sequence ID" value="GBN98353.1"/>
    <property type="molecule type" value="Genomic_DNA"/>
</dbReference>
<dbReference type="Proteomes" id="UP000499080">
    <property type="component" value="Unassembled WGS sequence"/>
</dbReference>
<proteinExistence type="predicted"/>
<protein>
    <submittedName>
        <fullName evidence="1">Uncharacterized protein</fullName>
    </submittedName>
</protein>
<gene>
    <name evidence="1" type="ORF">AVEN_59376_1</name>
</gene>
<accession>A0A4Y2TEZ9</accession>
<reference evidence="1 2" key="1">
    <citation type="journal article" date="2019" name="Sci. Rep.">
        <title>Orb-weaving spider Araneus ventricosus genome elucidates the spidroin gene catalogue.</title>
        <authorList>
            <person name="Kono N."/>
            <person name="Nakamura H."/>
            <person name="Ohtoshi R."/>
            <person name="Moran D.A.P."/>
            <person name="Shinohara A."/>
            <person name="Yoshida Y."/>
            <person name="Fujiwara M."/>
            <person name="Mori M."/>
            <person name="Tomita M."/>
            <person name="Arakawa K."/>
        </authorList>
    </citation>
    <scope>NUCLEOTIDE SEQUENCE [LARGE SCALE GENOMIC DNA]</scope>
</reference>